<keyword evidence="3 14" id="KW-1003">Cell membrane</keyword>
<evidence type="ECO:0000256" key="3">
    <source>
        <dbReference type="ARBA" id="ARBA00022475"/>
    </source>
</evidence>
<keyword evidence="5" id="KW-0597">Phosphoprotein</keyword>
<dbReference type="PANTHER" id="PTHR45436">
    <property type="entry name" value="SENSOR HISTIDINE KINASE YKOH"/>
    <property type="match status" value="1"/>
</dbReference>
<comment type="catalytic activity">
    <reaction evidence="1 14">
        <text>ATP + protein L-histidine = ADP + protein N-phospho-L-histidine.</text>
        <dbReference type="EC" id="2.7.13.3"/>
    </reaction>
</comment>
<dbReference type="GO" id="GO:0005524">
    <property type="term" value="F:ATP binding"/>
    <property type="evidence" value="ECO:0007669"/>
    <property type="project" value="UniProtKB-KW"/>
</dbReference>
<dbReference type="InterPro" id="IPR003594">
    <property type="entry name" value="HATPase_dom"/>
</dbReference>
<evidence type="ECO:0000256" key="7">
    <source>
        <dbReference type="ARBA" id="ARBA00022692"/>
    </source>
</evidence>
<evidence type="ECO:0000259" key="15">
    <source>
        <dbReference type="PROSITE" id="PS50109"/>
    </source>
</evidence>
<evidence type="ECO:0000256" key="5">
    <source>
        <dbReference type="ARBA" id="ARBA00022553"/>
    </source>
</evidence>
<evidence type="ECO:0000256" key="1">
    <source>
        <dbReference type="ARBA" id="ARBA00000085"/>
    </source>
</evidence>
<dbReference type="SUPFAM" id="SSF158472">
    <property type="entry name" value="HAMP domain-like"/>
    <property type="match status" value="1"/>
</dbReference>
<evidence type="ECO:0000256" key="9">
    <source>
        <dbReference type="ARBA" id="ARBA00022777"/>
    </source>
</evidence>
<keyword evidence="12 14" id="KW-0902">Two-component regulatory system</keyword>
<dbReference type="PROSITE" id="PS50109">
    <property type="entry name" value="HIS_KIN"/>
    <property type="match status" value="1"/>
</dbReference>
<evidence type="ECO:0000256" key="11">
    <source>
        <dbReference type="ARBA" id="ARBA00022989"/>
    </source>
</evidence>
<name>A0A853FBD6_9BURK</name>
<dbReference type="CDD" id="cd00082">
    <property type="entry name" value="HisKA"/>
    <property type="match status" value="1"/>
</dbReference>
<dbReference type="AlphaFoldDB" id="A0A853FBD6"/>
<comment type="caution">
    <text evidence="17">The sequence shown here is derived from an EMBL/GenBank/DDBJ whole genome shotgun (WGS) entry which is preliminary data.</text>
</comment>
<dbReference type="NCBIfam" id="TIGR01386">
    <property type="entry name" value="cztS_silS_copS"/>
    <property type="match status" value="1"/>
</dbReference>
<keyword evidence="18" id="KW-1185">Reference proteome</keyword>
<dbReference type="Gene3D" id="6.10.340.10">
    <property type="match status" value="1"/>
</dbReference>
<feature type="transmembrane region" description="Helical" evidence="14">
    <location>
        <begin position="172"/>
        <end position="191"/>
    </location>
</feature>
<evidence type="ECO:0000256" key="13">
    <source>
        <dbReference type="ARBA" id="ARBA00023136"/>
    </source>
</evidence>
<organism evidence="17 18">
    <name type="scientific">Allopusillimonas soli</name>
    <dbReference type="NCBI Taxonomy" id="659016"/>
    <lineage>
        <taxon>Bacteria</taxon>
        <taxon>Pseudomonadati</taxon>
        <taxon>Pseudomonadota</taxon>
        <taxon>Betaproteobacteria</taxon>
        <taxon>Burkholderiales</taxon>
        <taxon>Alcaligenaceae</taxon>
        <taxon>Allopusillimonas</taxon>
    </lineage>
</organism>
<evidence type="ECO:0000313" key="17">
    <source>
        <dbReference type="EMBL" id="NYT37403.1"/>
    </source>
</evidence>
<dbReference type="OrthoDB" id="9786919at2"/>
<dbReference type="CDD" id="cd00075">
    <property type="entry name" value="HATPase"/>
    <property type="match status" value="1"/>
</dbReference>
<keyword evidence="13 14" id="KW-0472">Membrane</keyword>
<dbReference type="SUPFAM" id="SSF55874">
    <property type="entry name" value="ATPase domain of HSP90 chaperone/DNA topoisomerase II/histidine kinase"/>
    <property type="match status" value="1"/>
</dbReference>
<dbReference type="CDD" id="cd06225">
    <property type="entry name" value="HAMP"/>
    <property type="match status" value="1"/>
</dbReference>
<dbReference type="EMBL" id="JACCEW010000003">
    <property type="protein sequence ID" value="NYT37403.1"/>
    <property type="molecule type" value="Genomic_DNA"/>
</dbReference>
<dbReference type="GO" id="GO:0005886">
    <property type="term" value="C:plasma membrane"/>
    <property type="evidence" value="ECO:0007669"/>
    <property type="project" value="UniProtKB-SubCell"/>
</dbReference>
<accession>A0A853FBD6</accession>
<evidence type="ECO:0000313" key="18">
    <source>
        <dbReference type="Proteomes" id="UP000580517"/>
    </source>
</evidence>
<dbReference type="SMART" id="SM00388">
    <property type="entry name" value="HisKA"/>
    <property type="match status" value="1"/>
</dbReference>
<comment type="function">
    <text evidence="14">Member of a two-component regulatory system.</text>
</comment>
<keyword evidence="6 14" id="KW-0808">Transferase</keyword>
<dbReference type="InterPro" id="IPR036097">
    <property type="entry name" value="HisK_dim/P_sf"/>
</dbReference>
<evidence type="ECO:0000256" key="12">
    <source>
        <dbReference type="ARBA" id="ARBA00023012"/>
    </source>
</evidence>
<dbReference type="GO" id="GO:0000155">
    <property type="term" value="F:phosphorelay sensor kinase activity"/>
    <property type="evidence" value="ECO:0007669"/>
    <property type="project" value="InterPro"/>
</dbReference>
<evidence type="ECO:0000256" key="2">
    <source>
        <dbReference type="ARBA" id="ARBA00004533"/>
    </source>
</evidence>
<comment type="subcellular location">
    <subcellularLocation>
        <location evidence="2 14">Cell inner membrane</location>
    </subcellularLocation>
</comment>
<dbReference type="SMART" id="SM00387">
    <property type="entry name" value="HATPase_c"/>
    <property type="match status" value="1"/>
</dbReference>
<dbReference type="Pfam" id="PF02518">
    <property type="entry name" value="HATPase_c"/>
    <property type="match status" value="1"/>
</dbReference>
<dbReference type="InterPro" id="IPR003660">
    <property type="entry name" value="HAMP_dom"/>
</dbReference>
<proteinExistence type="predicted"/>
<feature type="domain" description="HAMP" evidence="16">
    <location>
        <begin position="192"/>
        <end position="245"/>
    </location>
</feature>
<dbReference type="SUPFAM" id="SSF47384">
    <property type="entry name" value="Homodimeric domain of signal transducing histidine kinase"/>
    <property type="match status" value="1"/>
</dbReference>
<feature type="transmembrane region" description="Helical" evidence="14">
    <location>
        <begin position="15"/>
        <end position="33"/>
    </location>
</feature>
<keyword evidence="9 14" id="KW-0418">Kinase</keyword>
<dbReference type="Pfam" id="PF00512">
    <property type="entry name" value="HisKA"/>
    <property type="match status" value="1"/>
</dbReference>
<evidence type="ECO:0000256" key="4">
    <source>
        <dbReference type="ARBA" id="ARBA00022519"/>
    </source>
</evidence>
<dbReference type="Gene3D" id="3.30.565.10">
    <property type="entry name" value="Histidine kinase-like ATPase, C-terminal domain"/>
    <property type="match status" value="1"/>
</dbReference>
<dbReference type="EC" id="2.7.13.3" evidence="14"/>
<protein>
    <recommendedName>
        <fullName evidence="14">Sensor protein</fullName>
        <ecNumber evidence="14">2.7.13.3</ecNumber>
    </recommendedName>
</protein>
<gene>
    <name evidence="17" type="ORF">H0A68_11010</name>
</gene>
<dbReference type="InterPro" id="IPR050428">
    <property type="entry name" value="TCS_sensor_his_kinase"/>
</dbReference>
<dbReference type="PROSITE" id="PS51257">
    <property type="entry name" value="PROKAR_LIPOPROTEIN"/>
    <property type="match status" value="1"/>
</dbReference>
<dbReference type="SMART" id="SM00304">
    <property type="entry name" value="HAMP"/>
    <property type="match status" value="1"/>
</dbReference>
<sequence>MKRWTLRSLTVQTTLFFALISCLVVSALGLYLYSSAKHALEVRADYTLVGRVDRFRNLLHDLYNVRQMEERPAIFESMLGNERDVRIFQRMGEDPFIQVNPDHMPPPSMTPVPVGHELTIESLHPGTRADGIRVRWVSALAKIGDQGGVVKITAAYVMTQESQMLAAYRLRVMGAIVLAVLLSTLMGFMLLKRGLKPLGIMSRRAARITPSNLTLRLPENDAPSELLQLATACNAMLDRLQAGYEHLSQFSADLAHEIRTPVNILMGQTQVALGQSRSHAEYEQLLESNLEELTRLAHIVENILFLSRTDHDTTAVDRQPLDLSDEMEKIADYFEGLAQERDMYFDVAATGTAHANAIMWRRAVNNLVINAIRHGEAGTCIRLRAEAEPSGATVTVENHGQPLSQNEIDRMFRRFYRGDKSRTRYTESNGLGLAIVTAIMAIHGGSADARAFDDGRIRFCLKFPTST</sequence>
<dbReference type="InterPro" id="IPR036890">
    <property type="entry name" value="HATPase_C_sf"/>
</dbReference>
<dbReference type="FunFam" id="1.10.287.130:FF:000001">
    <property type="entry name" value="Two-component sensor histidine kinase"/>
    <property type="match status" value="1"/>
</dbReference>
<evidence type="ECO:0000259" key="16">
    <source>
        <dbReference type="PROSITE" id="PS50885"/>
    </source>
</evidence>
<evidence type="ECO:0000256" key="8">
    <source>
        <dbReference type="ARBA" id="ARBA00022741"/>
    </source>
</evidence>
<dbReference type="PANTHER" id="PTHR45436:SF3">
    <property type="entry name" value="SENSOR HISTIDINE KINASE HPRS"/>
    <property type="match status" value="1"/>
</dbReference>
<keyword evidence="11 14" id="KW-1133">Transmembrane helix</keyword>
<keyword evidence="4 14" id="KW-0997">Cell inner membrane</keyword>
<reference evidence="17 18" key="1">
    <citation type="submission" date="2020-07" db="EMBL/GenBank/DDBJ databases">
        <title>Taxonomic revisions and descriptions of new bacterial species based on genomic comparisons in the high-G+C-content subgroup of the family Alcaligenaceae.</title>
        <authorList>
            <person name="Szabo A."/>
            <person name="Felfoldi T."/>
        </authorList>
    </citation>
    <scope>NUCLEOTIDE SEQUENCE [LARGE SCALE GENOMIC DNA]</scope>
    <source>
        <strain evidence="17 18">DSM 25264</strain>
    </source>
</reference>
<keyword evidence="8 14" id="KW-0547">Nucleotide-binding</keyword>
<dbReference type="InterPro" id="IPR003661">
    <property type="entry name" value="HisK_dim/P_dom"/>
</dbReference>
<evidence type="ECO:0000256" key="10">
    <source>
        <dbReference type="ARBA" id="ARBA00022840"/>
    </source>
</evidence>
<feature type="domain" description="Histidine kinase" evidence="15">
    <location>
        <begin position="253"/>
        <end position="467"/>
    </location>
</feature>
<evidence type="ECO:0000256" key="14">
    <source>
        <dbReference type="RuleBase" id="RU364088"/>
    </source>
</evidence>
<keyword evidence="7 14" id="KW-0812">Transmembrane</keyword>
<dbReference type="InterPro" id="IPR006290">
    <property type="entry name" value="CztS_silS_copS"/>
</dbReference>
<dbReference type="Gene3D" id="1.10.287.130">
    <property type="match status" value="1"/>
</dbReference>
<dbReference type="Proteomes" id="UP000580517">
    <property type="component" value="Unassembled WGS sequence"/>
</dbReference>
<evidence type="ECO:0000256" key="6">
    <source>
        <dbReference type="ARBA" id="ARBA00022679"/>
    </source>
</evidence>
<keyword evidence="10 14" id="KW-0067">ATP-binding</keyword>
<dbReference type="Pfam" id="PF00672">
    <property type="entry name" value="HAMP"/>
    <property type="match status" value="1"/>
</dbReference>
<dbReference type="PROSITE" id="PS50885">
    <property type="entry name" value="HAMP"/>
    <property type="match status" value="1"/>
</dbReference>
<dbReference type="RefSeq" id="WP_129969453.1">
    <property type="nucleotide sequence ID" value="NZ_JACCEW010000003.1"/>
</dbReference>
<dbReference type="InterPro" id="IPR005467">
    <property type="entry name" value="His_kinase_dom"/>
</dbReference>